<keyword evidence="1" id="KW-0808">Transferase</keyword>
<evidence type="ECO:0000313" key="1">
    <source>
        <dbReference type="EMBL" id="THJ31282.1"/>
    </source>
</evidence>
<proteinExistence type="predicted"/>
<dbReference type="AlphaFoldDB" id="A0A4V6S762"/>
<dbReference type="SUPFAM" id="SSF48576">
    <property type="entry name" value="Terpenoid synthases"/>
    <property type="match status" value="1"/>
</dbReference>
<dbReference type="RefSeq" id="WP_136407576.1">
    <property type="nucleotide sequence ID" value="NZ_JARXRQ010000023.1"/>
</dbReference>
<dbReference type="GO" id="GO:0004311">
    <property type="term" value="F:geranylgeranyl diphosphate synthase activity"/>
    <property type="evidence" value="ECO:0007669"/>
    <property type="project" value="InterPro"/>
</dbReference>
<protein>
    <submittedName>
        <fullName evidence="1">Squalene synthase HpnC</fullName>
        <ecNumber evidence="1">2.5.1.21</ecNumber>
    </submittedName>
</protein>
<dbReference type="InterPro" id="IPR002060">
    <property type="entry name" value="Squ/phyt_synthse"/>
</dbReference>
<organism evidence="1 2">
    <name type="scientific">Lampropedia aestuarii</name>
    <dbReference type="NCBI Taxonomy" id="2562762"/>
    <lineage>
        <taxon>Bacteria</taxon>
        <taxon>Pseudomonadati</taxon>
        <taxon>Pseudomonadota</taxon>
        <taxon>Betaproteobacteria</taxon>
        <taxon>Burkholderiales</taxon>
        <taxon>Comamonadaceae</taxon>
        <taxon>Lampropedia</taxon>
    </lineage>
</organism>
<keyword evidence="2" id="KW-1185">Reference proteome</keyword>
<gene>
    <name evidence="1" type="primary">hpnC</name>
    <name evidence="1" type="ORF">E8K88_15445</name>
</gene>
<dbReference type="SFLD" id="SFLDS00005">
    <property type="entry name" value="Isoprenoid_Synthase_Type_I"/>
    <property type="match status" value="1"/>
</dbReference>
<dbReference type="Gene3D" id="1.10.600.10">
    <property type="entry name" value="Farnesyl Diphosphate Synthase"/>
    <property type="match status" value="1"/>
</dbReference>
<dbReference type="Pfam" id="PF00494">
    <property type="entry name" value="SQS_PSY"/>
    <property type="match status" value="1"/>
</dbReference>
<dbReference type="EMBL" id="SSWX01000025">
    <property type="protein sequence ID" value="THJ31282.1"/>
    <property type="molecule type" value="Genomic_DNA"/>
</dbReference>
<sequence length="293" mass="33087">MPSVTAAHQPIGHYENFPVATWLCPAHLRAPIAAIYHYARTADDIADEGDLPVGERLRLLREYRLCLWQEAEPPAQWATIFTSLHQNVQVFGLPVSLLDALLSAFEQDVKKTATGQGYQDQTELLEYCERSANPVGRLLLHLHGVHDEMALQQSDAVCTALQLINFWQDLQHDIPRGRWYVPERDASAFAVSRPLQQQAIALGKQNQALTELMRHLVGWAKECMQQGMPLAQRLTGRAGWEIRVIIQAGLRVLEKMEQGGYQCYVQRPTIAKGDAPLLLWRAWRMPAARVRAA</sequence>
<reference evidence="1 2" key="1">
    <citation type="submission" date="2019-04" db="EMBL/GenBank/DDBJ databases">
        <title>Lampropedia sp YIM MLB12 draf genome.</title>
        <authorList>
            <person name="Wang Y.-X."/>
        </authorList>
    </citation>
    <scope>NUCLEOTIDE SEQUENCE [LARGE SCALE GENOMIC DNA]</scope>
    <source>
        <strain evidence="1 2">YIM MLB12</strain>
    </source>
</reference>
<dbReference type="OrthoDB" id="9807580at2"/>
<dbReference type="EC" id="2.5.1.21" evidence="1"/>
<dbReference type="InterPro" id="IPR008949">
    <property type="entry name" value="Isoprenoid_synthase_dom_sf"/>
</dbReference>
<dbReference type="SFLD" id="SFLDG01018">
    <property type="entry name" value="Squalene/Phytoene_Synthase_Lik"/>
    <property type="match status" value="1"/>
</dbReference>
<evidence type="ECO:0000313" key="2">
    <source>
        <dbReference type="Proteomes" id="UP000306236"/>
    </source>
</evidence>
<dbReference type="PANTHER" id="PTHR31480">
    <property type="entry name" value="BIFUNCTIONAL LYCOPENE CYCLASE/PHYTOENE SYNTHASE"/>
    <property type="match status" value="1"/>
</dbReference>
<dbReference type="NCBIfam" id="TIGR03464">
    <property type="entry name" value="HpnC"/>
    <property type="match status" value="1"/>
</dbReference>
<accession>A0A4V6S762</accession>
<comment type="caution">
    <text evidence="1">The sequence shown here is derived from an EMBL/GenBank/DDBJ whole genome shotgun (WGS) entry which is preliminary data.</text>
</comment>
<dbReference type="GO" id="GO:0051996">
    <property type="term" value="F:squalene synthase [NAD(P)H] activity"/>
    <property type="evidence" value="ECO:0007669"/>
    <property type="project" value="UniProtKB-EC"/>
</dbReference>
<name>A0A4V6S762_9BURK</name>
<dbReference type="InterPro" id="IPR017827">
    <property type="entry name" value="HSQ_synthase_HpnC"/>
</dbReference>
<dbReference type="SFLD" id="SFLDG01212">
    <property type="entry name" value="Phytoene_synthase_like"/>
    <property type="match status" value="1"/>
</dbReference>
<dbReference type="InterPro" id="IPR044843">
    <property type="entry name" value="Trans_IPPS_bact-type"/>
</dbReference>
<dbReference type="Proteomes" id="UP000306236">
    <property type="component" value="Unassembled WGS sequence"/>
</dbReference>